<dbReference type="PANTHER" id="PTHR43877">
    <property type="entry name" value="AMINOALKYLPHOSPHONATE N-ACETYLTRANSFERASE-RELATED-RELATED"/>
    <property type="match status" value="1"/>
</dbReference>
<gene>
    <name evidence="4" type="ORF">DFQ59_101156</name>
</gene>
<evidence type="ECO:0000259" key="3">
    <source>
        <dbReference type="PROSITE" id="PS51186"/>
    </source>
</evidence>
<dbReference type="GO" id="GO:0016747">
    <property type="term" value="F:acyltransferase activity, transferring groups other than amino-acyl groups"/>
    <property type="evidence" value="ECO:0007669"/>
    <property type="project" value="InterPro"/>
</dbReference>
<comment type="caution">
    <text evidence="4">The sequence shown here is derived from an EMBL/GenBank/DDBJ whole genome shotgun (WGS) entry which is preliminary data.</text>
</comment>
<proteinExistence type="predicted"/>
<name>A0A369CHV1_9GAMM</name>
<evidence type="ECO:0000313" key="5">
    <source>
        <dbReference type="Proteomes" id="UP000252707"/>
    </source>
</evidence>
<dbReference type="PROSITE" id="PS51186">
    <property type="entry name" value="GNAT"/>
    <property type="match status" value="1"/>
</dbReference>
<evidence type="ECO:0000313" key="4">
    <source>
        <dbReference type="EMBL" id="RCX32858.1"/>
    </source>
</evidence>
<dbReference type="AlphaFoldDB" id="A0A369CHV1"/>
<dbReference type="EMBL" id="QPJY01000001">
    <property type="protein sequence ID" value="RCX32858.1"/>
    <property type="molecule type" value="Genomic_DNA"/>
</dbReference>
<dbReference type="SUPFAM" id="SSF55729">
    <property type="entry name" value="Acyl-CoA N-acyltransferases (Nat)"/>
    <property type="match status" value="1"/>
</dbReference>
<dbReference type="Gene3D" id="3.40.630.30">
    <property type="match status" value="1"/>
</dbReference>
<keyword evidence="5" id="KW-1185">Reference proteome</keyword>
<sequence length="214" mass="23746">MSGHSTLALPRGGIQYRLAVTAWRIQQAGRREVTVNNGPEGGGGRLRSVVSYLEMRAPPVEGPPAPPRPGLALVRLERPSVPFYRFLYDTIGEPWLWIDRRRIDDAGLEAIIRHPRVEVHVLYGGGEPLGYAELDFRVPGEVEIVYCGLMPHAIGGGLGRYLLGQALDRAWAAGPERVWLHTCTQDHPGALGFYRRAGFVKTHEVEEWVEIAPV</sequence>
<evidence type="ECO:0000256" key="1">
    <source>
        <dbReference type="ARBA" id="ARBA00022679"/>
    </source>
</evidence>
<keyword evidence="1 4" id="KW-0808">Transferase</keyword>
<feature type="domain" description="N-acetyltransferase" evidence="3">
    <location>
        <begin position="74"/>
        <end position="214"/>
    </location>
</feature>
<reference evidence="4 5" key="1">
    <citation type="submission" date="2018-07" db="EMBL/GenBank/DDBJ databases">
        <title>Genomic Encyclopedia of Type Strains, Phase IV (KMG-IV): sequencing the most valuable type-strain genomes for metagenomic binning, comparative biology and taxonomic classification.</title>
        <authorList>
            <person name="Goeker M."/>
        </authorList>
    </citation>
    <scope>NUCLEOTIDE SEQUENCE [LARGE SCALE GENOMIC DNA]</scope>
    <source>
        <strain evidence="4 5">DSM 26407</strain>
    </source>
</reference>
<protein>
    <submittedName>
        <fullName evidence="4">Acetyltransferase (GNAT) family protein</fullName>
    </submittedName>
</protein>
<dbReference type="InterPro" id="IPR050832">
    <property type="entry name" value="Bact_Acetyltransf"/>
</dbReference>
<organism evidence="4 5">
    <name type="scientific">Thioalbus denitrificans</name>
    <dbReference type="NCBI Taxonomy" id="547122"/>
    <lineage>
        <taxon>Bacteria</taxon>
        <taxon>Pseudomonadati</taxon>
        <taxon>Pseudomonadota</taxon>
        <taxon>Gammaproteobacteria</taxon>
        <taxon>Chromatiales</taxon>
        <taxon>Ectothiorhodospiraceae</taxon>
        <taxon>Thioalbus</taxon>
    </lineage>
</organism>
<evidence type="ECO:0000256" key="2">
    <source>
        <dbReference type="ARBA" id="ARBA00023315"/>
    </source>
</evidence>
<accession>A0A369CHV1</accession>
<keyword evidence="2" id="KW-0012">Acyltransferase</keyword>
<dbReference type="Pfam" id="PF00583">
    <property type="entry name" value="Acetyltransf_1"/>
    <property type="match status" value="1"/>
</dbReference>
<dbReference type="Proteomes" id="UP000252707">
    <property type="component" value="Unassembled WGS sequence"/>
</dbReference>
<dbReference type="InterPro" id="IPR016181">
    <property type="entry name" value="Acyl_CoA_acyltransferase"/>
</dbReference>
<dbReference type="InterPro" id="IPR000182">
    <property type="entry name" value="GNAT_dom"/>
</dbReference>